<evidence type="ECO:0000256" key="7">
    <source>
        <dbReference type="ARBA" id="ARBA00048548"/>
    </source>
</evidence>
<sequence length="1184" mass="131308">MRVFQRVFFGADEASEGVVAVSQSPLTTTLRHAASYNGWLAEAGEAVSPVLVTLCTVVSAAAGRMVVDSSGGSAQRVPRLMGNPANIRNLCIMAHVDHGKTSLADALVASNGLINQRQAGRIRYMDSRKEEIERGITMKSSCVSLAYSRPDGDYLVNLIDSPGHVDFSSEVSTAVRLCDGAIIVVDVVEGVCAQTKVVLRQAWLEDIRPVLVLNKIDRLILETKLSPLDCYYHIAQVLEQVNAYMGEQYNTTLLGKSSTEMERQKTERERRASERERKVSESLTSETQINFADWGIETTDDSDLYFSPELGNVVFASAYDGWGFSIHHFASLLSAKLGMNKEVLNKTLWGDYYITNKGGEKRIMSGARDKRKNPLFVTLILENLYKVYNTVMVQKDKKEVEKLSEALGVKVPVTVSKSTDHRNKLNFLMNGWLPLAPAVLEMAVDHLPSASNISEERAMKLMCSANHRFDSLPQQTQELKQAFISCNRSETAPIIVYVSKMFGVQRKNLPQDRSGRAAFTGGGGGQGLVTEEDLLARREEIRRRREATSCYDSSATELPLSEEEVAEMKKKHEQFLEDKRKAEEERQKWLEEEVFVAFARVFSGTLTVGQKVYVLGPKHDPSTVLSCLSEDKEIDEEEIKNFKHIHTCEVSGLYLMLGREMEHLECAPAGLVVGITGLEGSVIKSATLSSTLAMPAFTELTLGATPILRVAVETHDPRDLPKLRAGLKLLNQADPCVQVALQSSGEYVIVTAGEIHLQRCVDDLQERYAGVPIRTSDPIVPFRETIIPRPTVDRLNEAIEGENVNVRKTDNNDPLGVVEVNGRLGKLRVRAVPLPGPVTLILQQHEEMLHLVSLVGGTGTADSTDLQDPTSRMEGEKGEALQMQDLAKALENRQKLNREAVTAIAELKSSLDKAFQEAGGEWKNAINEIWSFGPDGRGPNILLNRIPAYARHSVWEKATTSDSPLALYDTSFVTGFQMATKAGPLCEEPMMGVCFVVEDWSLTLTTNTDLGEENTRTVNISSGQIISLSKDNLRKAFEQQCQRLVCAMYSCVISVTSEVVGKMYSVIGKRQGRVVDGDITEGSTSWNVTAYLPVIESMNFANELRKSTSGEAMPQLVFSHWEVLDIDPFWEPQTTEELMHWGEKSDSANLARKYINAVRKRKGLAIDEKIVEFAEKQRTLSKNK</sequence>
<dbReference type="SUPFAM" id="SSF52540">
    <property type="entry name" value="P-loop containing nucleoside triphosphate hydrolases"/>
    <property type="match status" value="1"/>
</dbReference>
<evidence type="ECO:0000256" key="8">
    <source>
        <dbReference type="ARBA" id="ARBA00068031"/>
    </source>
</evidence>
<comment type="catalytic activity">
    <reaction evidence="7">
        <text>GTP + H2O = GDP + phosphate + H(+)</text>
        <dbReference type="Rhea" id="RHEA:19669"/>
        <dbReference type="ChEBI" id="CHEBI:15377"/>
        <dbReference type="ChEBI" id="CHEBI:15378"/>
        <dbReference type="ChEBI" id="CHEBI:37565"/>
        <dbReference type="ChEBI" id="CHEBI:43474"/>
        <dbReference type="ChEBI" id="CHEBI:58189"/>
    </reaction>
</comment>
<comment type="subcellular location">
    <subcellularLocation>
        <location evidence="1">Cytoplasm</location>
    </subcellularLocation>
</comment>
<keyword evidence="5" id="KW-0378">Hydrolase</keyword>
<dbReference type="Gene3D" id="3.30.230.10">
    <property type="match status" value="1"/>
</dbReference>
<dbReference type="Pfam" id="PF14492">
    <property type="entry name" value="EFG_III"/>
    <property type="match status" value="1"/>
</dbReference>
<comment type="caution">
    <text evidence="13">The sequence shown here is derived from an EMBL/GenBank/DDBJ whole genome shotgun (WGS) entry which is preliminary data.</text>
</comment>
<dbReference type="InterPro" id="IPR020568">
    <property type="entry name" value="Ribosomal_Su5_D2-typ_SF"/>
</dbReference>
<dbReference type="FunFam" id="3.30.70.240:FF:000006">
    <property type="entry name" value="Elongation factor like GTPase 1"/>
    <property type="match status" value="1"/>
</dbReference>
<dbReference type="CDD" id="cd01681">
    <property type="entry name" value="aeEF2_snRNP_like_IV"/>
    <property type="match status" value="1"/>
</dbReference>
<dbReference type="PANTHER" id="PTHR42908">
    <property type="entry name" value="TRANSLATION ELONGATION FACTOR-RELATED"/>
    <property type="match status" value="1"/>
</dbReference>
<dbReference type="GO" id="GO:0043022">
    <property type="term" value="F:ribosome binding"/>
    <property type="evidence" value="ECO:0007669"/>
    <property type="project" value="TreeGrafter"/>
</dbReference>
<evidence type="ECO:0000256" key="6">
    <source>
        <dbReference type="ARBA" id="ARBA00023134"/>
    </source>
</evidence>
<dbReference type="GO" id="GO:1990904">
    <property type="term" value="C:ribonucleoprotein complex"/>
    <property type="evidence" value="ECO:0007669"/>
    <property type="project" value="TreeGrafter"/>
</dbReference>
<dbReference type="CDD" id="cd04096">
    <property type="entry name" value="eEF2_snRNP_like_C"/>
    <property type="match status" value="1"/>
</dbReference>
<evidence type="ECO:0000256" key="1">
    <source>
        <dbReference type="ARBA" id="ARBA00004496"/>
    </source>
</evidence>
<dbReference type="GO" id="GO:0005525">
    <property type="term" value="F:GTP binding"/>
    <property type="evidence" value="ECO:0007669"/>
    <property type="project" value="UniProtKB-KW"/>
</dbReference>
<dbReference type="PANTHER" id="PTHR42908:SF3">
    <property type="entry name" value="ELONGATION FACTOR-LIKE GTPASE 1"/>
    <property type="match status" value="1"/>
</dbReference>
<dbReference type="Gene3D" id="3.30.70.240">
    <property type="match status" value="1"/>
</dbReference>
<dbReference type="Pfam" id="PF00679">
    <property type="entry name" value="EFG_C"/>
    <property type="match status" value="1"/>
</dbReference>
<dbReference type="EMBL" id="JARAKH010000042">
    <property type="protein sequence ID" value="KAK8380275.1"/>
    <property type="molecule type" value="Genomic_DNA"/>
</dbReference>
<evidence type="ECO:0000256" key="3">
    <source>
        <dbReference type="ARBA" id="ARBA00022517"/>
    </source>
</evidence>
<dbReference type="CDD" id="cd16268">
    <property type="entry name" value="EF2_II"/>
    <property type="match status" value="1"/>
</dbReference>
<dbReference type="GO" id="GO:0005829">
    <property type="term" value="C:cytosol"/>
    <property type="evidence" value="ECO:0007669"/>
    <property type="project" value="TreeGrafter"/>
</dbReference>
<evidence type="ECO:0000259" key="12">
    <source>
        <dbReference type="PROSITE" id="PS51722"/>
    </source>
</evidence>
<protein>
    <recommendedName>
        <fullName evidence="8">Ribosome assembly protein 1</fullName>
    </recommendedName>
    <alternativeName>
        <fullName evidence="9">Elongation factor-like 1</fullName>
    </alternativeName>
</protein>
<dbReference type="CDD" id="cd16261">
    <property type="entry name" value="EF2_snRNP_III"/>
    <property type="match status" value="1"/>
</dbReference>
<keyword evidence="6" id="KW-0342">GTP-binding</keyword>
<dbReference type="SMART" id="SM00838">
    <property type="entry name" value="EFG_C"/>
    <property type="match status" value="1"/>
</dbReference>
<dbReference type="Proteomes" id="UP001487740">
    <property type="component" value="Unassembled WGS sequence"/>
</dbReference>
<dbReference type="InterPro" id="IPR009000">
    <property type="entry name" value="Transl_B-barrel_sf"/>
</dbReference>
<dbReference type="PROSITE" id="PS51722">
    <property type="entry name" value="G_TR_2"/>
    <property type="match status" value="1"/>
</dbReference>
<dbReference type="Gene3D" id="3.30.70.870">
    <property type="entry name" value="Elongation Factor G (Translational Gtpase), domain 3"/>
    <property type="match status" value="1"/>
</dbReference>
<dbReference type="InterPro" id="IPR005225">
    <property type="entry name" value="Small_GTP-bd"/>
</dbReference>
<dbReference type="PRINTS" id="PR00315">
    <property type="entry name" value="ELONGATNFCT"/>
</dbReference>
<evidence type="ECO:0000313" key="14">
    <source>
        <dbReference type="Proteomes" id="UP001487740"/>
    </source>
</evidence>
<reference evidence="13 14" key="1">
    <citation type="submission" date="2023-03" db="EMBL/GenBank/DDBJ databases">
        <title>High-quality genome of Scylla paramamosain provides insights in environmental adaptation.</title>
        <authorList>
            <person name="Zhang L."/>
        </authorList>
    </citation>
    <scope>NUCLEOTIDE SEQUENCE [LARGE SCALE GENOMIC DNA]</scope>
    <source>
        <strain evidence="13">LZ_2023a</strain>
        <tissue evidence="13">Muscle</tissue>
    </source>
</reference>
<dbReference type="InterPro" id="IPR056752">
    <property type="entry name" value="EFL1"/>
</dbReference>
<feature type="compositionally biased region" description="Basic and acidic residues" evidence="11">
    <location>
        <begin position="259"/>
        <end position="280"/>
    </location>
</feature>
<dbReference type="SUPFAM" id="SSF54211">
    <property type="entry name" value="Ribosomal protein S5 domain 2-like"/>
    <property type="match status" value="1"/>
</dbReference>
<evidence type="ECO:0000256" key="10">
    <source>
        <dbReference type="SAM" id="Coils"/>
    </source>
</evidence>
<evidence type="ECO:0000256" key="11">
    <source>
        <dbReference type="SAM" id="MobiDB-lite"/>
    </source>
</evidence>
<dbReference type="InterPro" id="IPR000795">
    <property type="entry name" value="T_Tr_GTP-bd_dom"/>
</dbReference>
<evidence type="ECO:0000313" key="13">
    <source>
        <dbReference type="EMBL" id="KAK8380275.1"/>
    </source>
</evidence>
<keyword evidence="10" id="KW-0175">Coiled coil</keyword>
<feature type="coiled-coil region" evidence="10">
    <location>
        <begin position="565"/>
        <end position="593"/>
    </location>
</feature>
<dbReference type="AlphaFoldDB" id="A0AAW0SY73"/>
<keyword evidence="14" id="KW-1185">Reference proteome</keyword>
<dbReference type="SUPFAM" id="SSF54980">
    <property type="entry name" value="EF-G C-terminal domain-like"/>
    <property type="match status" value="2"/>
</dbReference>
<dbReference type="InterPro" id="IPR027417">
    <property type="entry name" value="P-loop_NTPase"/>
</dbReference>
<dbReference type="FunFam" id="3.30.70.870:FF:000002">
    <property type="entry name" value="Translation elongation factor 2"/>
    <property type="match status" value="1"/>
</dbReference>
<dbReference type="Pfam" id="PF03144">
    <property type="entry name" value="GTP_EFTU_D2"/>
    <property type="match status" value="1"/>
</dbReference>
<gene>
    <name evidence="13" type="ORF">O3P69_016707</name>
</gene>
<dbReference type="InterPro" id="IPR004161">
    <property type="entry name" value="EFTu-like_2"/>
</dbReference>
<dbReference type="GO" id="GO:0042256">
    <property type="term" value="P:cytosolic ribosome assembly"/>
    <property type="evidence" value="ECO:0007669"/>
    <property type="project" value="UniProtKB-ARBA"/>
</dbReference>
<evidence type="ECO:0000256" key="2">
    <source>
        <dbReference type="ARBA" id="ARBA00022490"/>
    </source>
</evidence>
<dbReference type="InterPro" id="IPR014721">
    <property type="entry name" value="Ribsml_uS5_D2-typ_fold_subgr"/>
</dbReference>
<keyword evidence="4" id="KW-0547">Nucleotide-binding</keyword>
<dbReference type="CDD" id="cd01885">
    <property type="entry name" value="EF2"/>
    <property type="match status" value="1"/>
</dbReference>
<dbReference type="NCBIfam" id="TIGR00231">
    <property type="entry name" value="small_GTP"/>
    <property type="match status" value="1"/>
</dbReference>
<feature type="domain" description="Tr-type G" evidence="12">
    <location>
        <begin position="85"/>
        <end position="344"/>
    </location>
</feature>
<proteinExistence type="predicted"/>
<dbReference type="InterPro" id="IPR035647">
    <property type="entry name" value="EFG_III/V"/>
</dbReference>
<feature type="region of interest" description="Disordered" evidence="11">
    <location>
        <begin position="256"/>
        <end position="284"/>
    </location>
</feature>
<dbReference type="GO" id="GO:0003924">
    <property type="term" value="F:GTPase activity"/>
    <property type="evidence" value="ECO:0007669"/>
    <property type="project" value="InterPro"/>
</dbReference>
<dbReference type="InterPro" id="IPR000640">
    <property type="entry name" value="EFG_V-like"/>
</dbReference>
<keyword evidence="3" id="KW-0690">Ribosome biogenesis</keyword>
<organism evidence="13 14">
    <name type="scientific">Scylla paramamosain</name>
    <name type="common">Mud crab</name>
    <dbReference type="NCBI Taxonomy" id="85552"/>
    <lineage>
        <taxon>Eukaryota</taxon>
        <taxon>Metazoa</taxon>
        <taxon>Ecdysozoa</taxon>
        <taxon>Arthropoda</taxon>
        <taxon>Crustacea</taxon>
        <taxon>Multicrustacea</taxon>
        <taxon>Malacostraca</taxon>
        <taxon>Eumalacostraca</taxon>
        <taxon>Eucarida</taxon>
        <taxon>Decapoda</taxon>
        <taxon>Pleocyemata</taxon>
        <taxon>Brachyura</taxon>
        <taxon>Eubrachyura</taxon>
        <taxon>Portunoidea</taxon>
        <taxon>Portunidae</taxon>
        <taxon>Portuninae</taxon>
        <taxon>Scylla</taxon>
    </lineage>
</organism>
<dbReference type="Gene3D" id="2.40.30.10">
    <property type="entry name" value="Translation factors"/>
    <property type="match status" value="1"/>
</dbReference>
<dbReference type="SUPFAM" id="SSF50447">
    <property type="entry name" value="Translation proteins"/>
    <property type="match status" value="1"/>
</dbReference>
<accession>A0AAW0SY73</accession>
<dbReference type="Pfam" id="PF00009">
    <property type="entry name" value="GTP_EFTU"/>
    <property type="match status" value="1"/>
</dbReference>
<evidence type="ECO:0000256" key="5">
    <source>
        <dbReference type="ARBA" id="ARBA00022801"/>
    </source>
</evidence>
<dbReference type="FunFam" id="3.40.50.300:FF:000746">
    <property type="entry name" value="Ribosome assembly protein 1"/>
    <property type="match status" value="1"/>
</dbReference>
<keyword evidence="2" id="KW-0963">Cytoplasm</keyword>
<name>A0AAW0SY73_SCYPA</name>
<evidence type="ECO:0000256" key="4">
    <source>
        <dbReference type="ARBA" id="ARBA00022741"/>
    </source>
</evidence>
<dbReference type="InterPro" id="IPR041095">
    <property type="entry name" value="EFG_II"/>
</dbReference>
<feature type="coiled-coil region" evidence="10">
    <location>
        <begin position="873"/>
        <end position="906"/>
    </location>
</feature>
<evidence type="ECO:0000256" key="9">
    <source>
        <dbReference type="ARBA" id="ARBA00081809"/>
    </source>
</evidence>
<dbReference type="Gene3D" id="3.40.50.300">
    <property type="entry name" value="P-loop containing nucleotide triphosphate hydrolases"/>
    <property type="match status" value="1"/>
</dbReference>
<dbReference type="Pfam" id="PF25118">
    <property type="entry name" value="EFL1"/>
    <property type="match status" value="1"/>
</dbReference>